<dbReference type="EMBL" id="CAVMJV010000011">
    <property type="protein sequence ID" value="CAK5043549.1"/>
    <property type="molecule type" value="Genomic_DNA"/>
</dbReference>
<organism evidence="1 2">
    <name type="scientific">Meloidogyne enterolobii</name>
    <name type="common">Root-knot nematode worm</name>
    <name type="synonym">Meloidogyne mayaguensis</name>
    <dbReference type="NCBI Taxonomy" id="390850"/>
    <lineage>
        <taxon>Eukaryota</taxon>
        <taxon>Metazoa</taxon>
        <taxon>Ecdysozoa</taxon>
        <taxon>Nematoda</taxon>
        <taxon>Chromadorea</taxon>
        <taxon>Rhabditida</taxon>
        <taxon>Tylenchina</taxon>
        <taxon>Tylenchomorpha</taxon>
        <taxon>Tylenchoidea</taxon>
        <taxon>Meloidogynidae</taxon>
        <taxon>Meloidogyninae</taxon>
        <taxon>Meloidogyne</taxon>
    </lineage>
</organism>
<reference evidence="1" key="1">
    <citation type="submission" date="2023-11" db="EMBL/GenBank/DDBJ databases">
        <authorList>
            <person name="Poullet M."/>
        </authorList>
    </citation>
    <scope>NUCLEOTIDE SEQUENCE</scope>
    <source>
        <strain evidence="1">E1834</strain>
    </source>
</reference>
<keyword evidence="2" id="KW-1185">Reference proteome</keyword>
<comment type="caution">
    <text evidence="1">The sequence shown here is derived from an EMBL/GenBank/DDBJ whole genome shotgun (WGS) entry which is preliminary data.</text>
</comment>
<protein>
    <submittedName>
        <fullName evidence="1">Uncharacterized protein</fullName>
    </submittedName>
</protein>
<accession>A0ACB0YEM3</accession>
<name>A0ACB0YEM3_MELEN</name>
<sequence length="109" mass="12768">MSSSLSTFIQVPPNSDFTIYNLPYGVFSTSENQKKRIGVAIGDEILDLSAILHLFDGPLLSKNLNVFKEVFNFIFRKVVYSGNNFYIFRKRIIICIFRKYSFRKVLYFF</sequence>
<evidence type="ECO:0000313" key="1">
    <source>
        <dbReference type="EMBL" id="CAK5043549.1"/>
    </source>
</evidence>
<proteinExistence type="predicted"/>
<evidence type="ECO:0000313" key="2">
    <source>
        <dbReference type="Proteomes" id="UP001497535"/>
    </source>
</evidence>
<dbReference type="Proteomes" id="UP001497535">
    <property type="component" value="Unassembled WGS sequence"/>
</dbReference>
<gene>
    <name evidence="1" type="ORF">MENTE1834_LOCUS11163</name>
</gene>